<dbReference type="EMBL" id="BARV01034556">
    <property type="protein sequence ID" value="GAI48344.1"/>
    <property type="molecule type" value="Genomic_DNA"/>
</dbReference>
<comment type="caution">
    <text evidence="1">The sequence shown here is derived from an EMBL/GenBank/DDBJ whole genome shotgun (WGS) entry which is preliminary data.</text>
</comment>
<reference evidence="1" key="1">
    <citation type="journal article" date="2014" name="Front. Microbiol.">
        <title>High frequency of phylogenetically diverse reductive dehalogenase-homologous genes in deep subseafloor sedimentary metagenomes.</title>
        <authorList>
            <person name="Kawai M."/>
            <person name="Futagami T."/>
            <person name="Toyoda A."/>
            <person name="Takaki Y."/>
            <person name="Nishi S."/>
            <person name="Hori S."/>
            <person name="Arai W."/>
            <person name="Tsubouchi T."/>
            <person name="Morono Y."/>
            <person name="Uchiyama I."/>
            <person name="Ito T."/>
            <person name="Fujiyama A."/>
            <person name="Inagaki F."/>
            <person name="Takami H."/>
        </authorList>
    </citation>
    <scope>NUCLEOTIDE SEQUENCE</scope>
    <source>
        <strain evidence="1">Expedition CK06-06</strain>
    </source>
</reference>
<evidence type="ECO:0000313" key="1">
    <source>
        <dbReference type="EMBL" id="GAI48344.1"/>
    </source>
</evidence>
<organism evidence="1">
    <name type="scientific">marine sediment metagenome</name>
    <dbReference type="NCBI Taxonomy" id="412755"/>
    <lineage>
        <taxon>unclassified sequences</taxon>
        <taxon>metagenomes</taxon>
        <taxon>ecological metagenomes</taxon>
    </lineage>
</organism>
<protein>
    <submittedName>
        <fullName evidence="1">Uncharacterized protein</fullName>
    </submittedName>
</protein>
<dbReference type="AlphaFoldDB" id="X1QYH4"/>
<accession>X1QYH4</accession>
<sequence>MLILVAAILVAVASLLYIGIRSNEMAVVMSAARDGAGNAIATLDAEYGCAIDIEQLGFDAGTITIHVKVRGGPPPDDNVIRDSLKDGILKFIHNAITGS</sequence>
<proteinExistence type="predicted"/>
<feature type="non-terminal residue" evidence="1">
    <location>
        <position position="99"/>
    </location>
</feature>
<gene>
    <name evidence="1" type="ORF">S06H3_54091</name>
</gene>
<name>X1QYH4_9ZZZZ</name>